<dbReference type="Gene3D" id="3.90.1300.10">
    <property type="entry name" value="Amidase signature (AS) domain"/>
    <property type="match status" value="1"/>
</dbReference>
<dbReference type="PANTHER" id="PTHR11895:SF76">
    <property type="entry name" value="INDOLEACETAMIDE HYDROLASE"/>
    <property type="match status" value="1"/>
</dbReference>
<dbReference type="InterPro" id="IPR000120">
    <property type="entry name" value="Amidase"/>
</dbReference>
<protein>
    <submittedName>
        <fullName evidence="2">Amidase</fullName>
    </submittedName>
</protein>
<dbReference type="InterPro" id="IPR036928">
    <property type="entry name" value="AS_sf"/>
</dbReference>
<dbReference type="RefSeq" id="WP_212816700.1">
    <property type="nucleotide sequence ID" value="NZ_AP023359.1"/>
</dbReference>
<accession>A0A810N598</accession>
<reference evidence="2" key="1">
    <citation type="submission" date="2020-08" db="EMBL/GenBank/DDBJ databases">
        <title>Whole genome shotgun sequence of Polymorphospora rubra NBRC 101157.</title>
        <authorList>
            <person name="Komaki H."/>
            <person name="Tamura T."/>
        </authorList>
    </citation>
    <scope>NUCLEOTIDE SEQUENCE</scope>
    <source>
        <strain evidence="2">NBRC 101157</strain>
    </source>
</reference>
<dbReference type="PANTHER" id="PTHR11895">
    <property type="entry name" value="TRANSAMIDASE"/>
    <property type="match status" value="1"/>
</dbReference>
<dbReference type="AlphaFoldDB" id="A0A810N598"/>
<dbReference type="PROSITE" id="PS00571">
    <property type="entry name" value="AMIDASES"/>
    <property type="match status" value="1"/>
</dbReference>
<evidence type="ECO:0000259" key="1">
    <source>
        <dbReference type="Pfam" id="PF01425"/>
    </source>
</evidence>
<name>A0A810N598_9ACTN</name>
<keyword evidence="3" id="KW-1185">Reference proteome</keyword>
<evidence type="ECO:0000313" key="2">
    <source>
        <dbReference type="EMBL" id="BCJ67359.1"/>
    </source>
</evidence>
<gene>
    <name evidence="2" type="ORF">Prubr_43800</name>
</gene>
<dbReference type="InterPro" id="IPR020556">
    <property type="entry name" value="Amidase_CS"/>
</dbReference>
<dbReference type="InterPro" id="IPR023631">
    <property type="entry name" value="Amidase_dom"/>
</dbReference>
<dbReference type="SUPFAM" id="SSF75304">
    <property type="entry name" value="Amidase signature (AS) enzymes"/>
    <property type="match status" value="1"/>
</dbReference>
<feature type="domain" description="Amidase" evidence="1">
    <location>
        <begin position="25"/>
        <end position="433"/>
    </location>
</feature>
<dbReference type="GO" id="GO:0003824">
    <property type="term" value="F:catalytic activity"/>
    <property type="evidence" value="ECO:0007669"/>
    <property type="project" value="InterPro"/>
</dbReference>
<dbReference type="EMBL" id="AP023359">
    <property type="protein sequence ID" value="BCJ67359.1"/>
    <property type="molecule type" value="Genomic_DNA"/>
</dbReference>
<sequence>MDDLLRLSAVRVVEALRDREVSPLELLDAVEVRLAEVEPVVNALTTACLARARDRARRLCADPAGAGHPAWLAGLPVTVKDVVDVAGVPTTYGSVPYRDNVPTRSDPLVERIERRGGIVVGKTSVPEFCSGADTVNALTGRTANPVDATVSCGASSGGAAAAVAAGEVWCGHGTDTAGSIRIPAAFCGVVGLRPTPGLVPGGDGDPAGFEVHGPLARTAADAGLLFAAMLAEPVRAPARPVRPRVAFSADLGGTVPVDAEVRRLCARVAQRLPDAGYRVEADAPAADGVHDACLTLLAHRAAVLHGDRVDRYRTTLGPVLRAEVAAGRRIPADRLDAAHRTRARTRRTTATFFERYDILALPTFGVPPWPVPPGPAPYPEQPHLDRAATVWPLATLAPMAGCPAVSVPCGRTAAGHPVGLQLIGPPCSDHHLLRAAADVETLAGVAA</sequence>
<dbReference type="Pfam" id="PF01425">
    <property type="entry name" value="Amidase"/>
    <property type="match status" value="1"/>
</dbReference>
<proteinExistence type="predicted"/>
<evidence type="ECO:0000313" key="3">
    <source>
        <dbReference type="Proteomes" id="UP000680866"/>
    </source>
</evidence>
<dbReference type="KEGG" id="pry:Prubr_43800"/>
<organism evidence="2 3">
    <name type="scientific">Polymorphospora rubra</name>
    <dbReference type="NCBI Taxonomy" id="338584"/>
    <lineage>
        <taxon>Bacteria</taxon>
        <taxon>Bacillati</taxon>
        <taxon>Actinomycetota</taxon>
        <taxon>Actinomycetes</taxon>
        <taxon>Micromonosporales</taxon>
        <taxon>Micromonosporaceae</taxon>
        <taxon>Polymorphospora</taxon>
    </lineage>
</organism>
<dbReference type="Proteomes" id="UP000680866">
    <property type="component" value="Chromosome"/>
</dbReference>